<gene>
    <name evidence="2" type="ORF">K7862_22160</name>
</gene>
<dbReference type="GO" id="GO:0016787">
    <property type="term" value="F:hydrolase activity"/>
    <property type="evidence" value="ECO:0007669"/>
    <property type="project" value="UniProtKB-KW"/>
</dbReference>
<keyword evidence="3" id="KW-1185">Reference proteome</keyword>
<dbReference type="SUPFAM" id="SSF53474">
    <property type="entry name" value="alpha/beta-Hydrolases"/>
    <property type="match status" value="1"/>
</dbReference>
<dbReference type="InterPro" id="IPR000073">
    <property type="entry name" value="AB_hydrolase_1"/>
</dbReference>
<organism evidence="2 3">
    <name type="scientific">Actinacidiphila acidipaludis</name>
    <dbReference type="NCBI Taxonomy" id="2873382"/>
    <lineage>
        <taxon>Bacteria</taxon>
        <taxon>Bacillati</taxon>
        <taxon>Actinomycetota</taxon>
        <taxon>Actinomycetes</taxon>
        <taxon>Kitasatosporales</taxon>
        <taxon>Streptomycetaceae</taxon>
        <taxon>Actinacidiphila</taxon>
    </lineage>
</organism>
<dbReference type="Gene3D" id="3.40.50.1820">
    <property type="entry name" value="alpha/beta hydrolase"/>
    <property type="match status" value="1"/>
</dbReference>
<comment type="caution">
    <text evidence="2">The sequence shown here is derived from an EMBL/GenBank/DDBJ whole genome shotgun (WGS) entry which is preliminary data.</text>
</comment>
<reference evidence="2 3" key="1">
    <citation type="submission" date="2021-08" db="EMBL/GenBank/DDBJ databases">
        <title>WGS of actinomycetes from Thailand.</title>
        <authorList>
            <person name="Thawai C."/>
        </authorList>
    </citation>
    <scope>NUCLEOTIDE SEQUENCE [LARGE SCALE GENOMIC DNA]</scope>
    <source>
        <strain evidence="2 3">PLK6-54</strain>
    </source>
</reference>
<dbReference type="InterPro" id="IPR029058">
    <property type="entry name" value="AB_hydrolase_fold"/>
</dbReference>
<evidence type="ECO:0000259" key="1">
    <source>
        <dbReference type="Pfam" id="PF12697"/>
    </source>
</evidence>
<evidence type="ECO:0000313" key="3">
    <source>
        <dbReference type="Proteomes" id="UP000778578"/>
    </source>
</evidence>
<evidence type="ECO:0000313" key="2">
    <source>
        <dbReference type="EMBL" id="MBY8880318.1"/>
    </source>
</evidence>
<name>A0ABS7QB04_9ACTN</name>
<keyword evidence="2" id="KW-0378">Hydrolase</keyword>
<protein>
    <submittedName>
        <fullName evidence="2">Alpha/beta fold hydrolase</fullName>
    </submittedName>
</protein>
<dbReference type="Pfam" id="PF12697">
    <property type="entry name" value="Abhydrolase_6"/>
    <property type="match status" value="1"/>
</dbReference>
<accession>A0ABS7QB04</accession>
<dbReference type="Proteomes" id="UP000778578">
    <property type="component" value="Unassembled WGS sequence"/>
</dbReference>
<feature type="domain" description="AB hydrolase-1" evidence="1">
    <location>
        <begin position="36"/>
        <end position="192"/>
    </location>
</feature>
<dbReference type="EMBL" id="JAINZZ010000030">
    <property type="protein sequence ID" value="MBY8880318.1"/>
    <property type="molecule type" value="Genomic_DNA"/>
</dbReference>
<sequence length="258" mass="26856">MTPRGRPAEVGCTVAAERTYQGVVVRRPAGRPEAAVLVLHGGSENGLRRPAPLNAPSWRMRPFVRALDRAAGPRALLIAEARYRHRGWNGERADAARDATAALAELSKLTGGVPTVLLGHSMGGRAALRAAGADDVAGVVALAPWCPPGEPVDHLTGRRLVFVHARADRVTSPDGSLSMAGRARSAGAQVCRYELAGGDHAMLREASVWHSLTAESVGALLGFAPLPAETAAAFALPAVSTEGLALPVRGTALRAAWT</sequence>
<proteinExistence type="predicted"/>